<evidence type="ECO:0000313" key="9">
    <source>
        <dbReference type="EMBL" id="SFH83548.1"/>
    </source>
</evidence>
<feature type="binding site" evidence="6">
    <location>
        <position position="245"/>
    </location>
    <ligand>
        <name>Mg(2+)</name>
        <dbReference type="ChEBI" id="CHEBI:18420"/>
        <label>1</label>
    </ligand>
</feature>
<dbReference type="GO" id="GO:0008311">
    <property type="term" value="F:double-stranded DNA 3'-5' DNA exonuclease activity"/>
    <property type="evidence" value="ECO:0007669"/>
    <property type="project" value="TreeGrafter"/>
</dbReference>
<dbReference type="InterPro" id="IPR020847">
    <property type="entry name" value="AP_endonuclease_F1_BS"/>
</dbReference>
<dbReference type="InterPro" id="IPR036691">
    <property type="entry name" value="Endo/exonu/phosph_ase_sf"/>
</dbReference>
<dbReference type="PROSITE" id="PS00726">
    <property type="entry name" value="AP_NUCLEASE_F1_1"/>
    <property type="match status" value="1"/>
</dbReference>
<keyword evidence="2 6" id="KW-0479">Metal-binding</keyword>
<dbReference type="InterPro" id="IPR004808">
    <property type="entry name" value="AP_endonuc_1"/>
</dbReference>
<evidence type="ECO:0000256" key="5">
    <source>
        <dbReference type="PIRSR" id="PIRSR604808-1"/>
    </source>
</evidence>
<accession>A0A1I3DAG4</accession>
<protein>
    <submittedName>
        <fullName evidence="9">Exodeoxyribonuclease-3</fullName>
    </submittedName>
</protein>
<dbReference type="InterPro" id="IPR005135">
    <property type="entry name" value="Endo/exonuclease/phosphatase"/>
</dbReference>
<keyword evidence="6" id="KW-0464">Manganese</keyword>
<dbReference type="Proteomes" id="UP000198931">
    <property type="component" value="Unassembled WGS sequence"/>
</dbReference>
<evidence type="ECO:0000259" key="8">
    <source>
        <dbReference type="Pfam" id="PF03372"/>
    </source>
</evidence>
<feature type="binding site" evidence="6">
    <location>
        <position position="7"/>
    </location>
    <ligand>
        <name>Mg(2+)</name>
        <dbReference type="ChEBI" id="CHEBI:18420"/>
        <label>1</label>
    </ligand>
</feature>
<keyword evidence="4 6" id="KW-0460">Magnesium</keyword>
<evidence type="ECO:0000256" key="3">
    <source>
        <dbReference type="ARBA" id="ARBA00022801"/>
    </source>
</evidence>
<dbReference type="EMBL" id="FOQT01000001">
    <property type="protein sequence ID" value="SFH83548.1"/>
    <property type="molecule type" value="Genomic_DNA"/>
</dbReference>
<dbReference type="NCBIfam" id="TIGR00633">
    <property type="entry name" value="xth"/>
    <property type="match status" value="1"/>
</dbReference>
<reference evidence="9 10" key="1">
    <citation type="submission" date="2016-10" db="EMBL/GenBank/DDBJ databases">
        <authorList>
            <person name="de Groot N.N."/>
        </authorList>
    </citation>
    <scope>NUCLEOTIDE SEQUENCE [LARGE SCALE GENOMIC DNA]</scope>
    <source>
        <strain evidence="9 10">DSM 26000</strain>
    </source>
</reference>
<feature type="site" description="Transition state stabilizer" evidence="7">
    <location>
        <position position="149"/>
    </location>
</feature>
<organism evidence="9 10">
    <name type="scientific">Halpernia frigidisoli</name>
    <dbReference type="NCBI Taxonomy" id="1125876"/>
    <lineage>
        <taxon>Bacteria</taxon>
        <taxon>Pseudomonadati</taxon>
        <taxon>Bacteroidota</taxon>
        <taxon>Flavobacteriia</taxon>
        <taxon>Flavobacteriales</taxon>
        <taxon>Weeksellaceae</taxon>
        <taxon>Chryseobacterium group</taxon>
        <taxon>Halpernia</taxon>
    </lineage>
</organism>
<feature type="site" description="Interaction with DNA substrate" evidence="7">
    <location>
        <position position="245"/>
    </location>
</feature>
<feature type="active site" description="Proton donor/acceptor" evidence="5">
    <location>
        <position position="147"/>
    </location>
</feature>
<comment type="cofactor">
    <cofactor evidence="6">
        <name>Mg(2+)</name>
        <dbReference type="ChEBI" id="CHEBI:18420"/>
    </cofactor>
    <cofactor evidence="6">
        <name>Mn(2+)</name>
        <dbReference type="ChEBI" id="CHEBI:29035"/>
    </cofactor>
    <text evidence="6">Probably binds two magnesium or manganese ions per subunit.</text>
</comment>
<keyword evidence="3" id="KW-0378">Hydrolase</keyword>
<feature type="binding site" evidence="6">
    <location>
        <position position="244"/>
    </location>
    <ligand>
        <name>Mg(2+)</name>
        <dbReference type="ChEBI" id="CHEBI:18420"/>
        <label>1</label>
    </ligand>
</feature>
<evidence type="ECO:0000256" key="4">
    <source>
        <dbReference type="ARBA" id="ARBA00022842"/>
    </source>
</evidence>
<dbReference type="OrthoDB" id="9803914at2"/>
<sequence>MKIISYNVNGIRAAFTKDFLGWLKTEDPDVICIQESKAGSDQIDIESLEKAGYFSTWHSAQKKGYSGVGIASKVAPKHIEIGCGIESYDNEGRIMRADFEDFSVLSVYVPSASNIDRLEFKMQFCHDFLNYIKELQNKIPNLIICGDFNICHEAIDIHNPKGLANTSGFLPMEREWMTNFMKECNLTDSFREMNPDSQQFSWWSYRANSRANNKGWRLDYHFVTKGLAKKIKSAEILGQVKHSDHCPILVEI</sequence>
<dbReference type="STRING" id="1125876.SAMN05443292_0340"/>
<dbReference type="GO" id="GO:0046872">
    <property type="term" value="F:metal ion binding"/>
    <property type="evidence" value="ECO:0007669"/>
    <property type="project" value="UniProtKB-KW"/>
</dbReference>
<dbReference type="FunFam" id="3.60.10.10:FF:000026">
    <property type="entry name" value="Exodeoxyribonuclease III"/>
    <property type="match status" value="1"/>
</dbReference>
<dbReference type="CDD" id="cd10281">
    <property type="entry name" value="Nape_like_AP-endo"/>
    <property type="match status" value="1"/>
</dbReference>
<dbReference type="GO" id="GO:0008081">
    <property type="term" value="F:phosphoric diester hydrolase activity"/>
    <property type="evidence" value="ECO:0007669"/>
    <property type="project" value="TreeGrafter"/>
</dbReference>
<dbReference type="NCBIfam" id="TIGR00195">
    <property type="entry name" value="exoDNase_III"/>
    <property type="match status" value="1"/>
</dbReference>
<dbReference type="PROSITE" id="PS51435">
    <property type="entry name" value="AP_NUCLEASE_F1_4"/>
    <property type="match status" value="1"/>
</dbReference>
<dbReference type="Gene3D" id="3.60.10.10">
    <property type="entry name" value="Endonuclease/exonuclease/phosphatase"/>
    <property type="match status" value="1"/>
</dbReference>
<feature type="site" description="Important for catalytic activity" evidence="7">
    <location>
        <position position="219"/>
    </location>
</feature>
<feature type="binding site" evidence="6">
    <location>
        <position position="147"/>
    </location>
    <ligand>
        <name>Mg(2+)</name>
        <dbReference type="ChEBI" id="CHEBI:18420"/>
        <label>1</label>
    </ligand>
</feature>
<dbReference type="AlphaFoldDB" id="A0A1I3DAG4"/>
<dbReference type="GO" id="GO:0003677">
    <property type="term" value="F:DNA binding"/>
    <property type="evidence" value="ECO:0007669"/>
    <property type="project" value="InterPro"/>
</dbReference>
<gene>
    <name evidence="9" type="ORF">SAMN05443292_0340</name>
</gene>
<dbReference type="Pfam" id="PF03372">
    <property type="entry name" value="Exo_endo_phos"/>
    <property type="match status" value="1"/>
</dbReference>
<dbReference type="GO" id="GO:0003906">
    <property type="term" value="F:DNA-(apurinic or apyrimidinic site) endonuclease activity"/>
    <property type="evidence" value="ECO:0007669"/>
    <property type="project" value="TreeGrafter"/>
</dbReference>
<evidence type="ECO:0000256" key="6">
    <source>
        <dbReference type="PIRSR" id="PIRSR604808-2"/>
    </source>
</evidence>
<dbReference type="RefSeq" id="WP_090078434.1">
    <property type="nucleotide sequence ID" value="NZ_FOQT01000001.1"/>
</dbReference>
<evidence type="ECO:0000256" key="1">
    <source>
        <dbReference type="ARBA" id="ARBA00007092"/>
    </source>
</evidence>
<feature type="domain" description="Endonuclease/exonuclease/phosphatase" evidence="8">
    <location>
        <begin position="4"/>
        <end position="230"/>
    </location>
</feature>
<name>A0A1I3DAG4_9FLAO</name>
<evidence type="ECO:0000256" key="7">
    <source>
        <dbReference type="PIRSR" id="PIRSR604808-3"/>
    </source>
</evidence>
<evidence type="ECO:0000256" key="2">
    <source>
        <dbReference type="ARBA" id="ARBA00022723"/>
    </source>
</evidence>
<feature type="active site" evidence="5">
    <location>
        <position position="108"/>
    </location>
</feature>
<dbReference type="PANTHER" id="PTHR22748:SF6">
    <property type="entry name" value="DNA-(APURINIC OR APYRIMIDINIC SITE) ENDONUCLEASE"/>
    <property type="match status" value="1"/>
</dbReference>
<feature type="active site" description="Proton acceptor" evidence="5">
    <location>
        <position position="245"/>
    </location>
</feature>
<keyword evidence="10" id="KW-1185">Reference proteome</keyword>
<comment type="similarity">
    <text evidence="1">Belongs to the DNA repair enzymes AP/ExoA family.</text>
</comment>
<feature type="binding site" evidence="6">
    <location>
        <position position="149"/>
    </location>
    <ligand>
        <name>Mg(2+)</name>
        <dbReference type="ChEBI" id="CHEBI:18420"/>
        <label>1</label>
    </ligand>
</feature>
<dbReference type="GO" id="GO:0006284">
    <property type="term" value="P:base-excision repair"/>
    <property type="evidence" value="ECO:0007669"/>
    <property type="project" value="TreeGrafter"/>
</dbReference>
<dbReference type="SUPFAM" id="SSF56219">
    <property type="entry name" value="DNase I-like"/>
    <property type="match status" value="1"/>
</dbReference>
<feature type="binding site" evidence="6">
    <location>
        <position position="35"/>
    </location>
    <ligand>
        <name>Mg(2+)</name>
        <dbReference type="ChEBI" id="CHEBI:18420"/>
        <label>1</label>
    </ligand>
</feature>
<dbReference type="PANTHER" id="PTHR22748">
    <property type="entry name" value="AP ENDONUCLEASE"/>
    <property type="match status" value="1"/>
</dbReference>
<proteinExistence type="inferred from homology"/>
<evidence type="ECO:0000313" key="10">
    <source>
        <dbReference type="Proteomes" id="UP000198931"/>
    </source>
</evidence>